<evidence type="ECO:0000313" key="3">
    <source>
        <dbReference type="Proteomes" id="UP001209570"/>
    </source>
</evidence>
<comment type="caution">
    <text evidence="2">The sequence shown here is derived from an EMBL/GenBank/DDBJ whole genome shotgun (WGS) entry which is preliminary data.</text>
</comment>
<sequence length="129" mass="13891">MELAHVKREFNSPADFLASKALQGDNVHVGDVEGLQQLRDLNKLQRSAVQQNDSTRAETNAEPETDQQESAPSCDVLDDSAEADSSDDSSAYHSGSRQHEVHGAAHPTDAQDGAEVFVATRESACPSEK</sequence>
<dbReference type="EMBL" id="JAKCXM010003471">
    <property type="protein sequence ID" value="KAJ0389599.1"/>
    <property type="molecule type" value="Genomic_DNA"/>
</dbReference>
<accession>A0AAD5L4W7</accession>
<keyword evidence="3" id="KW-1185">Reference proteome</keyword>
<feature type="compositionally biased region" description="Acidic residues" evidence="1">
    <location>
        <begin position="76"/>
        <end position="87"/>
    </location>
</feature>
<feature type="compositionally biased region" description="Polar residues" evidence="1">
    <location>
        <begin position="46"/>
        <end position="58"/>
    </location>
</feature>
<name>A0AAD5L4W7_PYTIN</name>
<evidence type="ECO:0000313" key="2">
    <source>
        <dbReference type="EMBL" id="KAJ0389599.1"/>
    </source>
</evidence>
<dbReference type="Proteomes" id="UP001209570">
    <property type="component" value="Unassembled WGS sequence"/>
</dbReference>
<gene>
    <name evidence="2" type="ORF">P43SY_011399</name>
</gene>
<protein>
    <submittedName>
        <fullName evidence="2">Uncharacterized protein</fullName>
    </submittedName>
</protein>
<feature type="region of interest" description="Disordered" evidence="1">
    <location>
        <begin position="46"/>
        <end position="129"/>
    </location>
</feature>
<evidence type="ECO:0000256" key="1">
    <source>
        <dbReference type="SAM" id="MobiDB-lite"/>
    </source>
</evidence>
<proteinExistence type="predicted"/>
<dbReference type="AlphaFoldDB" id="A0AAD5L4W7"/>
<reference evidence="2" key="1">
    <citation type="submission" date="2021-12" db="EMBL/GenBank/DDBJ databases">
        <title>Prjna785345.</title>
        <authorList>
            <person name="Rujirawat T."/>
            <person name="Krajaejun T."/>
        </authorList>
    </citation>
    <scope>NUCLEOTIDE SEQUENCE</scope>
    <source>
        <strain evidence="2">Pi057C3</strain>
    </source>
</reference>
<organism evidence="2 3">
    <name type="scientific">Pythium insidiosum</name>
    <name type="common">Pythiosis disease agent</name>
    <dbReference type="NCBI Taxonomy" id="114742"/>
    <lineage>
        <taxon>Eukaryota</taxon>
        <taxon>Sar</taxon>
        <taxon>Stramenopiles</taxon>
        <taxon>Oomycota</taxon>
        <taxon>Peronosporomycetes</taxon>
        <taxon>Pythiales</taxon>
        <taxon>Pythiaceae</taxon>
        <taxon>Pythium</taxon>
    </lineage>
</organism>